<keyword evidence="6" id="KW-1003">Cell membrane</keyword>
<evidence type="ECO:0000313" key="12">
    <source>
        <dbReference type="Proteomes" id="UP001164481"/>
    </source>
</evidence>
<evidence type="ECO:0000259" key="9">
    <source>
        <dbReference type="PROSITE" id="PS50823"/>
    </source>
</evidence>
<dbReference type="PANTHER" id="PTHR42698">
    <property type="entry name" value="GTPASE ERA"/>
    <property type="match status" value="1"/>
</dbReference>
<evidence type="ECO:0000256" key="3">
    <source>
        <dbReference type="ARBA" id="ARBA00022741"/>
    </source>
</evidence>
<evidence type="ECO:0000313" key="11">
    <source>
        <dbReference type="EMBL" id="UZW64159.1"/>
    </source>
</evidence>
<dbReference type="NCBIfam" id="TIGR00231">
    <property type="entry name" value="small_GTP"/>
    <property type="match status" value="1"/>
</dbReference>
<dbReference type="InterPro" id="IPR030388">
    <property type="entry name" value="G_ERA_dom"/>
</dbReference>
<dbReference type="InterPro" id="IPR005662">
    <property type="entry name" value="GTPase_Era-like"/>
</dbReference>
<comment type="subcellular location">
    <subcellularLocation>
        <location evidence="6">Cytoplasm</location>
    </subcellularLocation>
    <subcellularLocation>
        <location evidence="6">Cell membrane</location>
        <topology evidence="6">Peripheral membrane protein</topology>
    </subcellularLocation>
</comment>
<dbReference type="InterPro" id="IPR006073">
    <property type="entry name" value="GTP-bd"/>
</dbReference>
<feature type="region of interest" description="G4" evidence="7">
    <location>
        <begin position="123"/>
        <end position="126"/>
    </location>
</feature>
<evidence type="ECO:0000256" key="1">
    <source>
        <dbReference type="ARBA" id="ARBA00007921"/>
    </source>
</evidence>
<keyword evidence="4 6" id="KW-0694">RNA-binding</keyword>
<dbReference type="Pfam" id="PF07650">
    <property type="entry name" value="KH_2"/>
    <property type="match status" value="1"/>
</dbReference>
<dbReference type="Proteomes" id="UP001164481">
    <property type="component" value="Chromosome"/>
</dbReference>
<evidence type="ECO:0000256" key="7">
    <source>
        <dbReference type="PROSITE-ProRule" id="PRU01050"/>
    </source>
</evidence>
<reference evidence="11" key="2">
    <citation type="submission" date="2022-11" db="EMBL/GenBank/DDBJ databases">
        <title>complete genomes of mycoplasma synoviae ZX313 strain and SD2 strain.</title>
        <authorList>
            <person name="Zhong Q."/>
        </authorList>
    </citation>
    <scope>NUCLEOTIDE SEQUENCE</scope>
    <source>
        <strain evidence="11">SD2</strain>
    </source>
</reference>
<accession>A0AAX3F0D1</accession>
<dbReference type="EMBL" id="CP107525">
    <property type="protein sequence ID" value="UZW64159.1"/>
    <property type="molecule type" value="Genomic_DNA"/>
</dbReference>
<dbReference type="GO" id="GO:0003924">
    <property type="term" value="F:GTPase activity"/>
    <property type="evidence" value="ECO:0007669"/>
    <property type="project" value="UniProtKB-UniRule"/>
</dbReference>
<name>A0AAX3F0D1_MYCSY</name>
<dbReference type="GO" id="GO:0005525">
    <property type="term" value="F:GTP binding"/>
    <property type="evidence" value="ECO:0007669"/>
    <property type="project" value="UniProtKB-UniRule"/>
</dbReference>
<gene>
    <name evidence="6 11" type="primary">era</name>
    <name evidence="11" type="ORF">OIE46_02110</name>
</gene>
<protein>
    <recommendedName>
        <fullName evidence="2 6">GTPase Era</fullName>
    </recommendedName>
</protein>
<dbReference type="Pfam" id="PF01926">
    <property type="entry name" value="MMR_HSR1"/>
    <property type="match status" value="1"/>
</dbReference>
<dbReference type="GO" id="GO:0005886">
    <property type="term" value="C:plasma membrane"/>
    <property type="evidence" value="ECO:0007669"/>
    <property type="project" value="UniProtKB-SubCell"/>
</dbReference>
<dbReference type="InterPro" id="IPR015946">
    <property type="entry name" value="KH_dom-like_a/b"/>
</dbReference>
<sequence length="295" mass="33393">MTSNQNKICFVTIVGRPNVGKSSLLNTILGYNLSIVTPVAQTTRNQITGVYTEGNLQIIFIDTPGIHKPKSLFGEHLNKEAFDTFSSVDLVLFLSPADEEVLKGDLFILEKLKNVKNKVAVITKLDKVNSRPQLLKDKVNSLMEHDFKEIVATSIENEESIDSLVQLIEKYSYPGDFQYAEDDVTDKSVLFITKEIIRECAINNLSDELPHSIYVEIENFEEDENFLLVEGIIYVTKDSQKGMLIGKNASMIKKIGQLARNKISSQFEKKVNLFLKVKVSKNWQKDPKIIKKIGY</sequence>
<evidence type="ECO:0000256" key="5">
    <source>
        <dbReference type="ARBA" id="ARBA00023134"/>
    </source>
</evidence>
<keyword evidence="6" id="KW-0472">Membrane</keyword>
<feature type="binding site" evidence="6">
    <location>
        <begin position="15"/>
        <end position="22"/>
    </location>
    <ligand>
        <name>GTP</name>
        <dbReference type="ChEBI" id="CHEBI:37565"/>
    </ligand>
</feature>
<dbReference type="GO" id="GO:0070181">
    <property type="term" value="F:small ribosomal subunit rRNA binding"/>
    <property type="evidence" value="ECO:0007669"/>
    <property type="project" value="UniProtKB-UniRule"/>
</dbReference>
<dbReference type="SUPFAM" id="SSF54814">
    <property type="entry name" value="Prokaryotic type KH domain (KH-domain type II)"/>
    <property type="match status" value="1"/>
</dbReference>
<comment type="subunit">
    <text evidence="6">Monomer.</text>
</comment>
<keyword evidence="6" id="KW-0699">rRNA-binding</keyword>
<feature type="binding site" evidence="6">
    <location>
        <begin position="123"/>
        <end position="126"/>
    </location>
    <ligand>
        <name>GTP</name>
        <dbReference type="ChEBI" id="CHEBI:37565"/>
    </ligand>
</feature>
<comment type="function">
    <text evidence="6">An essential GTPase that binds both GDP and GTP, with rapid nucleotide exchange. Plays a role in 16S rRNA processing and 30S ribosomal subunit biogenesis and possibly also in cell cycle regulation and energy metabolism.</text>
</comment>
<dbReference type="InterPro" id="IPR009019">
    <property type="entry name" value="KH_sf_prok-type"/>
</dbReference>
<comment type="similarity">
    <text evidence="1 6 7 8">Belongs to the TRAFAC class TrmE-Era-EngA-EngB-Septin-like GTPase superfamily. Era GTPase family.</text>
</comment>
<dbReference type="Gene3D" id="3.30.300.20">
    <property type="match status" value="1"/>
</dbReference>
<feature type="region of interest" description="G1" evidence="7">
    <location>
        <begin position="15"/>
        <end position="22"/>
    </location>
</feature>
<dbReference type="Gene3D" id="3.40.50.300">
    <property type="entry name" value="P-loop containing nucleotide triphosphate hydrolases"/>
    <property type="match status" value="1"/>
</dbReference>
<dbReference type="InterPro" id="IPR004044">
    <property type="entry name" value="KH_dom_type_2"/>
</dbReference>
<dbReference type="HAMAP" id="MF_00367">
    <property type="entry name" value="GTPase_Era"/>
    <property type="match status" value="1"/>
</dbReference>
<dbReference type="InterPro" id="IPR027417">
    <property type="entry name" value="P-loop_NTPase"/>
</dbReference>
<feature type="region of interest" description="G2" evidence="7">
    <location>
        <begin position="41"/>
        <end position="45"/>
    </location>
</feature>
<dbReference type="SUPFAM" id="SSF52540">
    <property type="entry name" value="P-loop containing nucleoside triphosphate hydrolases"/>
    <property type="match status" value="1"/>
</dbReference>
<evidence type="ECO:0000256" key="6">
    <source>
        <dbReference type="HAMAP-Rule" id="MF_00367"/>
    </source>
</evidence>
<evidence type="ECO:0000256" key="2">
    <source>
        <dbReference type="ARBA" id="ARBA00020484"/>
    </source>
</evidence>
<dbReference type="NCBIfam" id="NF000908">
    <property type="entry name" value="PRK00089.1"/>
    <property type="match status" value="1"/>
</dbReference>
<organism evidence="11 12">
    <name type="scientific">Mycoplasmopsis synoviae</name>
    <name type="common">Mycoplasma synoviae</name>
    <dbReference type="NCBI Taxonomy" id="2109"/>
    <lineage>
        <taxon>Bacteria</taxon>
        <taxon>Bacillati</taxon>
        <taxon>Mycoplasmatota</taxon>
        <taxon>Mycoplasmoidales</taxon>
        <taxon>Metamycoplasmataceae</taxon>
        <taxon>Mycoplasmopsis</taxon>
    </lineage>
</organism>
<keyword evidence="5 6" id="KW-0342">GTP-binding</keyword>
<feature type="domain" description="Era-type G" evidence="10">
    <location>
        <begin position="7"/>
        <end position="174"/>
    </location>
</feature>
<feature type="region of interest" description="G5" evidence="7">
    <location>
        <begin position="153"/>
        <end position="155"/>
    </location>
</feature>
<feature type="binding site" evidence="6">
    <location>
        <begin position="62"/>
        <end position="66"/>
    </location>
    <ligand>
        <name>GTP</name>
        <dbReference type="ChEBI" id="CHEBI:37565"/>
    </ligand>
</feature>
<keyword evidence="6" id="KW-0963">Cytoplasm</keyword>
<dbReference type="GO" id="GO:0043024">
    <property type="term" value="F:ribosomal small subunit binding"/>
    <property type="evidence" value="ECO:0007669"/>
    <property type="project" value="TreeGrafter"/>
</dbReference>
<reference evidence="11" key="1">
    <citation type="submission" date="2022-10" db="EMBL/GenBank/DDBJ databases">
        <authorList>
            <person name="Wei X."/>
        </authorList>
    </citation>
    <scope>NUCLEOTIDE SEQUENCE</scope>
    <source>
        <strain evidence="11">SD2</strain>
    </source>
</reference>
<dbReference type="PANTHER" id="PTHR42698:SF1">
    <property type="entry name" value="GTPASE ERA, MITOCHONDRIAL"/>
    <property type="match status" value="1"/>
</dbReference>
<evidence type="ECO:0000256" key="8">
    <source>
        <dbReference type="RuleBase" id="RU003761"/>
    </source>
</evidence>
<dbReference type="NCBIfam" id="TIGR00436">
    <property type="entry name" value="era"/>
    <property type="match status" value="1"/>
</dbReference>
<evidence type="ECO:0000259" key="10">
    <source>
        <dbReference type="PROSITE" id="PS51713"/>
    </source>
</evidence>
<dbReference type="InterPro" id="IPR005225">
    <property type="entry name" value="Small_GTP-bd"/>
</dbReference>
<dbReference type="CDD" id="cd22534">
    <property type="entry name" value="KH-II_Era"/>
    <property type="match status" value="1"/>
</dbReference>
<feature type="domain" description="KH type-2" evidence="9">
    <location>
        <begin position="205"/>
        <end position="281"/>
    </location>
</feature>
<dbReference type="AlphaFoldDB" id="A0AAX3F0D1"/>
<feature type="region of interest" description="G3" evidence="7">
    <location>
        <begin position="62"/>
        <end position="65"/>
    </location>
</feature>
<evidence type="ECO:0000256" key="4">
    <source>
        <dbReference type="ARBA" id="ARBA00022884"/>
    </source>
</evidence>
<dbReference type="GO" id="GO:0005829">
    <property type="term" value="C:cytosol"/>
    <property type="evidence" value="ECO:0007669"/>
    <property type="project" value="TreeGrafter"/>
</dbReference>
<dbReference type="PROSITE" id="PS50823">
    <property type="entry name" value="KH_TYPE_2"/>
    <property type="match status" value="1"/>
</dbReference>
<dbReference type="CDD" id="cd04163">
    <property type="entry name" value="Era"/>
    <property type="match status" value="1"/>
</dbReference>
<keyword evidence="3 6" id="KW-0547">Nucleotide-binding</keyword>
<proteinExistence type="inferred from homology"/>
<dbReference type="RefSeq" id="WP_267274326.1">
    <property type="nucleotide sequence ID" value="NZ_CP107525.1"/>
</dbReference>
<dbReference type="PROSITE" id="PS51713">
    <property type="entry name" value="G_ERA"/>
    <property type="match status" value="1"/>
</dbReference>
<keyword evidence="6" id="KW-0690">Ribosome biogenesis</keyword>
<dbReference type="GO" id="GO:0000028">
    <property type="term" value="P:ribosomal small subunit assembly"/>
    <property type="evidence" value="ECO:0007669"/>
    <property type="project" value="TreeGrafter"/>
</dbReference>